<dbReference type="PATRIC" id="fig|155920.8.peg.1627"/>
<accession>A0A060H382</accession>
<evidence type="ECO:0000313" key="2">
    <source>
        <dbReference type="Proteomes" id="UP000027215"/>
    </source>
</evidence>
<protein>
    <submittedName>
        <fullName evidence="1">Uncharacterized protein</fullName>
    </submittedName>
</protein>
<dbReference type="HOGENOM" id="CLU_2541806_0_0_6"/>
<name>A0A060H382_XYLFS</name>
<gene>
    <name evidence="1" type="ORF">D934_06955</name>
</gene>
<dbReference type="KEGG" id="xfs:D934_06955"/>
<sequence>MHDLFIRFTATRRLECICLITFAISSDMARVQLLMFTFVLEVTLISDACLAHSVRMKVQDQLTECYFLLPLCLFRSVDRLGDD</sequence>
<dbReference type="AlphaFoldDB" id="A0A060H382"/>
<dbReference type="Proteomes" id="UP000027215">
    <property type="component" value="Chromosome"/>
</dbReference>
<reference evidence="1 2" key="1">
    <citation type="submission" date="2013-08" db="EMBL/GenBank/DDBJ databases">
        <authorList>
            <person name="Stouthamer R."/>
            <person name="Nunney L."/>
        </authorList>
    </citation>
    <scope>NUCLEOTIDE SEQUENCE [LARGE SCALE GENOMIC DNA]</scope>
    <source>
        <strain evidence="2">ann-1</strain>
    </source>
</reference>
<dbReference type="EMBL" id="CP006696">
    <property type="protein sequence ID" value="AIC11249.1"/>
    <property type="molecule type" value="Genomic_DNA"/>
</dbReference>
<proteinExistence type="predicted"/>
<evidence type="ECO:0000313" key="1">
    <source>
        <dbReference type="EMBL" id="AIC11249.1"/>
    </source>
</evidence>
<organism evidence="1 2">
    <name type="scientific">Xylella fastidiosa subsp. sandyi Ann-1</name>
    <dbReference type="NCBI Taxonomy" id="155920"/>
    <lineage>
        <taxon>Bacteria</taxon>
        <taxon>Pseudomonadati</taxon>
        <taxon>Pseudomonadota</taxon>
        <taxon>Gammaproteobacteria</taxon>
        <taxon>Lysobacterales</taxon>
        <taxon>Lysobacteraceae</taxon>
        <taxon>Xylella</taxon>
    </lineage>
</organism>